<evidence type="ECO:0000256" key="1">
    <source>
        <dbReference type="SAM" id="MobiDB-lite"/>
    </source>
</evidence>
<dbReference type="Proteomes" id="UP000714618">
    <property type="component" value="Unassembled WGS sequence"/>
</dbReference>
<accession>A0A9N8PD08</accession>
<reference evidence="3" key="1">
    <citation type="submission" date="2020-06" db="EMBL/GenBank/DDBJ databases">
        <authorList>
            <person name="Onetto C."/>
        </authorList>
    </citation>
    <scope>NUCLEOTIDE SEQUENCE</scope>
</reference>
<protein>
    <submittedName>
        <fullName evidence="3">Uncharacterized protein</fullName>
    </submittedName>
</protein>
<comment type="caution">
    <text evidence="3">The sequence shown here is derived from an EMBL/GenBank/DDBJ whole genome shotgun (WGS) entry which is preliminary data.</text>
</comment>
<feature type="region of interest" description="Disordered" evidence="1">
    <location>
        <begin position="126"/>
        <end position="159"/>
    </location>
</feature>
<dbReference type="AlphaFoldDB" id="A0A9N8PD08"/>
<organism evidence="3 4">
    <name type="scientific">Aureobasidium mustum</name>
    <dbReference type="NCBI Taxonomy" id="2773714"/>
    <lineage>
        <taxon>Eukaryota</taxon>
        <taxon>Fungi</taxon>
        <taxon>Dikarya</taxon>
        <taxon>Ascomycota</taxon>
        <taxon>Pezizomycotina</taxon>
        <taxon>Dothideomycetes</taxon>
        <taxon>Dothideomycetidae</taxon>
        <taxon>Dothideales</taxon>
        <taxon>Saccotheciaceae</taxon>
        <taxon>Aureobasidium</taxon>
    </lineage>
</organism>
<feature type="signal peptide" evidence="2">
    <location>
        <begin position="1"/>
        <end position="15"/>
    </location>
</feature>
<evidence type="ECO:0000313" key="4">
    <source>
        <dbReference type="Proteomes" id="UP000714618"/>
    </source>
</evidence>
<evidence type="ECO:0000256" key="2">
    <source>
        <dbReference type="SAM" id="SignalP"/>
    </source>
</evidence>
<feature type="chain" id="PRO_5040333636" evidence="2">
    <location>
        <begin position="16"/>
        <end position="159"/>
    </location>
</feature>
<keyword evidence="2" id="KW-0732">Signal</keyword>
<proteinExistence type="predicted"/>
<sequence>MQLLAIFSFFVSVHSLAIEQRSCVSSDVVAVAQQVTNPHYFCAWYLSDVEPAGTKAKNLDAIAKAARLQSFVSATCPSTSGNPINKEFKDSSAFCSFFNSFERQDSPIPNLNVPAVRHACKCVLQSPTTSTKKSSTKPASTSTKKTSSKSSSLSSSKRP</sequence>
<dbReference type="EMBL" id="CAIJEO010000004">
    <property type="protein sequence ID" value="CAD0090272.1"/>
    <property type="molecule type" value="Genomic_DNA"/>
</dbReference>
<feature type="non-terminal residue" evidence="3">
    <location>
        <position position="1"/>
    </location>
</feature>
<name>A0A9N8PD08_9PEZI</name>
<evidence type="ECO:0000313" key="3">
    <source>
        <dbReference type="EMBL" id="CAD0090272.1"/>
    </source>
</evidence>
<gene>
    <name evidence="3" type="ORF">AWRI4233_LOCUS2616</name>
</gene>
<dbReference type="OrthoDB" id="3848409at2759"/>
<keyword evidence="4" id="KW-1185">Reference proteome</keyword>